<proteinExistence type="predicted"/>
<reference evidence="2" key="1">
    <citation type="journal article" date="2020" name="Fungal Divers.">
        <title>Resolving the Mortierellaceae phylogeny through synthesis of multi-gene phylogenetics and phylogenomics.</title>
        <authorList>
            <person name="Vandepol N."/>
            <person name="Liber J."/>
            <person name="Desiro A."/>
            <person name="Na H."/>
            <person name="Kennedy M."/>
            <person name="Barry K."/>
            <person name="Grigoriev I.V."/>
            <person name="Miller A.N."/>
            <person name="O'Donnell K."/>
            <person name="Stajich J.E."/>
            <person name="Bonito G."/>
        </authorList>
    </citation>
    <scope>NUCLEOTIDE SEQUENCE</scope>
    <source>
        <strain evidence="2">NRRL 6426</strain>
    </source>
</reference>
<feature type="region of interest" description="Disordered" evidence="1">
    <location>
        <begin position="43"/>
        <end position="83"/>
    </location>
</feature>
<feature type="compositionally biased region" description="Basic and acidic residues" evidence="1">
    <location>
        <begin position="590"/>
        <end position="599"/>
    </location>
</feature>
<name>A0A9P5VFE9_9FUNG</name>
<sequence>MNTSRPSSANQKSANASSTAAAPLRRAKVTSVAQMDISSMALSSKPVSSLPGSATMTPTNSSRASHSVTLSTPTSNGYHTVNSNTYNTYTSNTSTLPRMASVRVRSSNSVATTASFRSANGASSAGGGRRDGGSVTSDDGTISEDSDRAGDEMQLFSGGQASVGGGINLPFGSSGRHNSSSSANSVASGLVHSPSSSTVGPKVAGRSSRHRATSSTAGLTFGSGSSQVKPMRMAAGASIKIDPSLSLNNQNILQSSLLTTTTPGSSTAGSLVGATSPAPLTSSTPLPTWSNTPSPNAGLGSSLSRSGSLGHSRSGDEGSALSIGSGMSASSSQPLQQTGQQQQQSTIRSVKSPSATTSATVKQAEENRRIEDAARTRRKIADLEISNASLLSINQSLEATIRKQASEVQELKIRMQSAHYGDLGYSAADLALARSVEAIELTEEEKQEDLTFKRLCVSIEQMIFEAKSALDQCSKPAGVKVLSLHDMYEKEVREAQEDDDEEYEDDVDNVVDQEMSQMTFVQDDDNDDIDTKDGNMKTKYSIEVLAPQDNDEHGVRASDSKNQQQRQRQNSHEPSSTRRDSGLSRSSGESMRDQNKRQQGDGLFQDDSDDNGGCENDGSTRQGDGGGGLGLTSSPHVMISSAVLETPTIVT</sequence>
<gene>
    <name evidence="2" type="ORF">BG015_004183</name>
</gene>
<feature type="compositionally biased region" description="Polar residues" evidence="1">
    <location>
        <begin position="43"/>
        <end position="81"/>
    </location>
</feature>
<feature type="region of interest" description="Disordered" evidence="1">
    <location>
        <begin position="545"/>
        <end position="651"/>
    </location>
</feature>
<feature type="region of interest" description="Disordered" evidence="1">
    <location>
        <begin position="261"/>
        <end position="370"/>
    </location>
</feature>
<feature type="compositionally biased region" description="Low complexity" evidence="1">
    <location>
        <begin position="7"/>
        <end position="22"/>
    </location>
</feature>
<feature type="region of interest" description="Disordered" evidence="1">
    <location>
        <begin position="167"/>
        <end position="227"/>
    </location>
</feature>
<feature type="compositionally biased region" description="Low complexity" evidence="1">
    <location>
        <begin position="172"/>
        <end position="189"/>
    </location>
</feature>
<feature type="compositionally biased region" description="Low complexity" evidence="1">
    <location>
        <begin position="102"/>
        <end position="123"/>
    </location>
</feature>
<evidence type="ECO:0000313" key="2">
    <source>
        <dbReference type="EMBL" id="KAF9156566.1"/>
    </source>
</evidence>
<protein>
    <submittedName>
        <fullName evidence="2">Uncharacterized protein</fullName>
    </submittedName>
</protein>
<dbReference type="AlphaFoldDB" id="A0A9P5VFE9"/>
<feature type="compositionally biased region" description="Low complexity" evidence="1">
    <location>
        <begin position="261"/>
        <end position="345"/>
    </location>
</feature>
<evidence type="ECO:0000256" key="1">
    <source>
        <dbReference type="SAM" id="MobiDB-lite"/>
    </source>
</evidence>
<keyword evidence="3" id="KW-1185">Reference proteome</keyword>
<dbReference type="Proteomes" id="UP000748756">
    <property type="component" value="Unassembled WGS sequence"/>
</dbReference>
<feature type="compositionally biased region" description="Polar residues" evidence="1">
    <location>
        <begin position="346"/>
        <end position="361"/>
    </location>
</feature>
<feature type="region of interest" description="Disordered" evidence="1">
    <location>
        <begin position="1"/>
        <end position="26"/>
    </location>
</feature>
<dbReference type="EMBL" id="JAAAUQ010000020">
    <property type="protein sequence ID" value="KAF9156566.1"/>
    <property type="molecule type" value="Genomic_DNA"/>
</dbReference>
<accession>A0A9P5VFE9</accession>
<comment type="caution">
    <text evidence="2">The sequence shown here is derived from an EMBL/GenBank/DDBJ whole genome shotgun (WGS) entry which is preliminary data.</text>
</comment>
<dbReference type="OrthoDB" id="2555519at2759"/>
<organism evidence="2 3">
    <name type="scientific">Linnemannia schmuckeri</name>
    <dbReference type="NCBI Taxonomy" id="64567"/>
    <lineage>
        <taxon>Eukaryota</taxon>
        <taxon>Fungi</taxon>
        <taxon>Fungi incertae sedis</taxon>
        <taxon>Mucoromycota</taxon>
        <taxon>Mortierellomycotina</taxon>
        <taxon>Mortierellomycetes</taxon>
        <taxon>Mortierellales</taxon>
        <taxon>Mortierellaceae</taxon>
        <taxon>Linnemannia</taxon>
    </lineage>
</organism>
<evidence type="ECO:0000313" key="3">
    <source>
        <dbReference type="Proteomes" id="UP000748756"/>
    </source>
</evidence>
<feature type="region of interest" description="Disordered" evidence="1">
    <location>
        <begin position="102"/>
        <end position="147"/>
    </location>
</feature>
<feature type="compositionally biased region" description="Basic and acidic residues" evidence="1">
    <location>
        <begin position="550"/>
        <end position="559"/>
    </location>
</feature>